<evidence type="ECO:0000256" key="7">
    <source>
        <dbReference type="ARBA" id="ARBA00023065"/>
    </source>
</evidence>
<comment type="caution">
    <text evidence="17">The sequence shown here is derived from an EMBL/GenBank/DDBJ whole genome shotgun (WGS) entry which is preliminary data.</text>
</comment>
<dbReference type="InterPro" id="IPR039426">
    <property type="entry name" value="TonB-dep_rcpt-like"/>
</dbReference>
<comment type="similarity">
    <text evidence="11 12">Belongs to the TonB-dependent receptor family.</text>
</comment>
<evidence type="ECO:0000313" key="18">
    <source>
        <dbReference type="Proteomes" id="UP000542353"/>
    </source>
</evidence>
<dbReference type="InterPro" id="IPR036942">
    <property type="entry name" value="Beta-barrel_TonB_sf"/>
</dbReference>
<dbReference type="PANTHER" id="PTHR32552:SF81">
    <property type="entry name" value="TONB-DEPENDENT OUTER MEMBRANE RECEPTOR"/>
    <property type="match status" value="1"/>
</dbReference>
<evidence type="ECO:0000259" key="15">
    <source>
        <dbReference type="Pfam" id="PF00593"/>
    </source>
</evidence>
<keyword evidence="10 11" id="KW-0998">Cell outer membrane</keyword>
<dbReference type="Gene3D" id="2.40.170.20">
    <property type="entry name" value="TonB-dependent receptor, beta-barrel domain"/>
    <property type="match status" value="1"/>
</dbReference>
<dbReference type="Pfam" id="PF00593">
    <property type="entry name" value="TonB_dep_Rec_b-barrel"/>
    <property type="match status" value="1"/>
</dbReference>
<evidence type="ECO:0000256" key="13">
    <source>
        <dbReference type="SAM" id="MobiDB-lite"/>
    </source>
</evidence>
<dbReference type="Proteomes" id="UP000542353">
    <property type="component" value="Unassembled WGS sequence"/>
</dbReference>
<keyword evidence="7" id="KW-0406">Ion transport</keyword>
<evidence type="ECO:0000313" key="17">
    <source>
        <dbReference type="EMBL" id="MBB5046903.1"/>
    </source>
</evidence>
<name>A0A7W7Z2Z3_9BRAD</name>
<keyword evidence="17" id="KW-0675">Receptor</keyword>
<evidence type="ECO:0000256" key="6">
    <source>
        <dbReference type="ARBA" id="ARBA00023004"/>
    </source>
</evidence>
<feature type="compositionally biased region" description="Low complexity" evidence="13">
    <location>
        <begin position="296"/>
        <end position="306"/>
    </location>
</feature>
<keyword evidence="6" id="KW-0408">Iron</keyword>
<feature type="chain" id="PRO_5030524659" evidence="14">
    <location>
        <begin position="26"/>
        <end position="780"/>
    </location>
</feature>
<evidence type="ECO:0000256" key="14">
    <source>
        <dbReference type="SAM" id="SignalP"/>
    </source>
</evidence>
<organism evidence="17 18">
    <name type="scientific">Rhodopseudomonas rhenobacensis</name>
    <dbReference type="NCBI Taxonomy" id="87461"/>
    <lineage>
        <taxon>Bacteria</taxon>
        <taxon>Pseudomonadati</taxon>
        <taxon>Pseudomonadota</taxon>
        <taxon>Alphaproteobacteria</taxon>
        <taxon>Hyphomicrobiales</taxon>
        <taxon>Nitrobacteraceae</taxon>
        <taxon>Rhodopseudomonas</taxon>
    </lineage>
</organism>
<dbReference type="PROSITE" id="PS52016">
    <property type="entry name" value="TONB_DEPENDENT_REC_3"/>
    <property type="match status" value="1"/>
</dbReference>
<evidence type="ECO:0000259" key="16">
    <source>
        <dbReference type="Pfam" id="PF07715"/>
    </source>
</evidence>
<evidence type="ECO:0000256" key="12">
    <source>
        <dbReference type="RuleBase" id="RU003357"/>
    </source>
</evidence>
<dbReference type="GO" id="GO:0009279">
    <property type="term" value="C:cell outer membrane"/>
    <property type="evidence" value="ECO:0007669"/>
    <property type="project" value="UniProtKB-SubCell"/>
</dbReference>
<dbReference type="SUPFAM" id="SSF56935">
    <property type="entry name" value="Porins"/>
    <property type="match status" value="1"/>
</dbReference>
<evidence type="ECO:0000256" key="10">
    <source>
        <dbReference type="ARBA" id="ARBA00023237"/>
    </source>
</evidence>
<sequence length="780" mass="85181">MTKTPPRRALLVMLPLALPITAALAEDRPTPASAAPAATAPADLTIPDVVVHAEKREEKAQDAPISITAATAEALTNNAVHDSLTLSQAIPGLQAETTSGSTNPRYRIRGIGTNDFSANMIPAVGVSEDDVFLDAGSAQGVPIYDLNHVEVLRGPQGTLQGKNTTAGTINYYNNRPTPKFEAYSKTTVGDRSRLGEEAGISGPLVEDKVLGRFSFTDQGYGGQYHDFFRNKSVGGQRYWDMRGQLEFLPTDDLNVLLKVHTGNNRTDVPLRHVGLLPGGLDAQGYAQPPGSNILANNGSGESSNRRSGISLTTNYHLQSDWKLTNIFAYESSKFNIFSDDDASPAPLNYEENIGGRSNVISNEIRFASPDTNPVRFIGGLYYLNNETNSYSQQPLYSPVNFGVDGNAYNFNINTRDLAVFSSLAVDLTDRLTLTAGGRLTDEKRSANGEAWSYITNTASPMDPSNRNLTYINTATATYINPSTGLPIAGPALSTSGVHDSEDLTLRYKVTPDDSVYLRYARGFRTGNYNTYVATASDFALFDPEILTDYEAGIKTLLWNGRLQLNVSAFHYNYQNMQVTILQNTGTTTTNAASAVSDGFEFEGKVRPVENLTATFGATYQNAHYVSFTNASGPYPINQGNPIDLSGQPFERAPKISANLGATLHVPVSFGSFDLNTEWRYTSRYRFQAWSDATNVTAAAFLATPEAQALIHNSFSQGDLLLGNFRLAYRTEDQKTELAAWVHNVTDRAYNTNAFGMFFNRSITQYPGQRRAFGLELTQKF</sequence>
<dbReference type="EMBL" id="JACHIH010000007">
    <property type="protein sequence ID" value="MBB5046903.1"/>
    <property type="molecule type" value="Genomic_DNA"/>
</dbReference>
<keyword evidence="9 11" id="KW-0472">Membrane</keyword>
<feature type="signal peptide" evidence="14">
    <location>
        <begin position="1"/>
        <end position="25"/>
    </location>
</feature>
<feature type="region of interest" description="Disordered" evidence="13">
    <location>
        <begin position="287"/>
        <end position="306"/>
    </location>
</feature>
<evidence type="ECO:0000256" key="1">
    <source>
        <dbReference type="ARBA" id="ARBA00004571"/>
    </source>
</evidence>
<dbReference type="InterPro" id="IPR012910">
    <property type="entry name" value="Plug_dom"/>
</dbReference>
<evidence type="ECO:0000256" key="11">
    <source>
        <dbReference type="PROSITE-ProRule" id="PRU01360"/>
    </source>
</evidence>
<evidence type="ECO:0000256" key="2">
    <source>
        <dbReference type="ARBA" id="ARBA00022448"/>
    </source>
</evidence>
<evidence type="ECO:0000256" key="9">
    <source>
        <dbReference type="ARBA" id="ARBA00023136"/>
    </source>
</evidence>
<keyword evidence="2 11" id="KW-0813">Transport</keyword>
<feature type="domain" description="TonB-dependent receptor plug" evidence="16">
    <location>
        <begin position="60"/>
        <end position="168"/>
    </location>
</feature>
<accession>A0A7W7Z2Z3</accession>
<keyword evidence="3 11" id="KW-1134">Transmembrane beta strand</keyword>
<keyword evidence="5 11" id="KW-0812">Transmembrane</keyword>
<feature type="domain" description="TonB-dependent receptor-like beta-barrel" evidence="15">
    <location>
        <begin position="274"/>
        <end position="744"/>
    </location>
</feature>
<evidence type="ECO:0000256" key="8">
    <source>
        <dbReference type="ARBA" id="ARBA00023077"/>
    </source>
</evidence>
<dbReference type="RefSeq" id="WP_210313372.1">
    <property type="nucleotide sequence ID" value="NZ_JACHIH010000007.1"/>
</dbReference>
<dbReference type="PANTHER" id="PTHR32552">
    <property type="entry name" value="FERRICHROME IRON RECEPTOR-RELATED"/>
    <property type="match status" value="1"/>
</dbReference>
<protein>
    <submittedName>
        <fullName evidence="17">Iron complex outermembrane receptor protein</fullName>
    </submittedName>
</protein>
<keyword evidence="14" id="KW-0732">Signal</keyword>
<gene>
    <name evidence="17" type="ORF">HNR60_001652</name>
</gene>
<keyword evidence="8 12" id="KW-0798">TonB box</keyword>
<reference evidence="17 18" key="1">
    <citation type="submission" date="2020-08" db="EMBL/GenBank/DDBJ databases">
        <title>Genomic Encyclopedia of Type Strains, Phase IV (KMG-IV): sequencing the most valuable type-strain genomes for metagenomic binning, comparative biology and taxonomic classification.</title>
        <authorList>
            <person name="Goeker M."/>
        </authorList>
    </citation>
    <scope>NUCLEOTIDE SEQUENCE [LARGE SCALE GENOMIC DNA]</scope>
    <source>
        <strain evidence="17 18">DSM 12706</strain>
    </source>
</reference>
<dbReference type="Pfam" id="PF07715">
    <property type="entry name" value="Plug"/>
    <property type="match status" value="1"/>
</dbReference>
<dbReference type="GO" id="GO:0006826">
    <property type="term" value="P:iron ion transport"/>
    <property type="evidence" value="ECO:0007669"/>
    <property type="project" value="UniProtKB-KW"/>
</dbReference>
<keyword evidence="4" id="KW-0410">Iron transport</keyword>
<proteinExistence type="inferred from homology"/>
<comment type="subcellular location">
    <subcellularLocation>
        <location evidence="1 11">Cell outer membrane</location>
        <topology evidence="1 11">Multi-pass membrane protein</topology>
    </subcellularLocation>
</comment>
<evidence type="ECO:0000256" key="5">
    <source>
        <dbReference type="ARBA" id="ARBA00022692"/>
    </source>
</evidence>
<dbReference type="AlphaFoldDB" id="A0A7W7Z2Z3"/>
<evidence type="ECO:0000256" key="3">
    <source>
        <dbReference type="ARBA" id="ARBA00022452"/>
    </source>
</evidence>
<keyword evidence="18" id="KW-1185">Reference proteome</keyword>
<dbReference type="InterPro" id="IPR000531">
    <property type="entry name" value="Beta-barrel_TonB"/>
</dbReference>
<evidence type="ECO:0000256" key="4">
    <source>
        <dbReference type="ARBA" id="ARBA00022496"/>
    </source>
</evidence>